<dbReference type="RefSeq" id="WP_131160483.1">
    <property type="nucleotide sequence ID" value="NZ_BDMD01000074.1"/>
</dbReference>
<evidence type="ECO:0000256" key="1">
    <source>
        <dbReference type="SAM" id="Coils"/>
    </source>
</evidence>
<feature type="coiled-coil region" evidence="1">
    <location>
        <begin position="7"/>
        <end position="34"/>
    </location>
</feature>
<name>A0A401HAM9_AERPX</name>
<dbReference type="InterPro" id="IPR036390">
    <property type="entry name" value="WH_DNA-bd_sf"/>
</dbReference>
<dbReference type="AlphaFoldDB" id="A0A401HAM9"/>
<gene>
    <name evidence="2" type="ORF">apy_12410</name>
</gene>
<protein>
    <submittedName>
        <fullName evidence="2">Uncharacterized protein</fullName>
    </submittedName>
</protein>
<accession>A0A401HAM9</accession>
<evidence type="ECO:0000313" key="2">
    <source>
        <dbReference type="EMBL" id="GBF09516.1"/>
    </source>
</evidence>
<evidence type="ECO:0000313" key="3">
    <source>
        <dbReference type="Proteomes" id="UP000291213"/>
    </source>
</evidence>
<dbReference type="Proteomes" id="UP000291213">
    <property type="component" value="Unassembled WGS sequence"/>
</dbReference>
<reference evidence="2 3" key="1">
    <citation type="submission" date="2017-02" db="EMBL/GenBank/DDBJ databases">
        <title>isolation and characterization of a novel temperate virus Aeropyrum globular virus 1 infecting hyperthermophilic archaeon Aeropyrum.</title>
        <authorList>
            <person name="Yumiya M."/>
            <person name="Yoshida T."/>
            <person name="Sako Y."/>
        </authorList>
    </citation>
    <scope>NUCLEOTIDE SEQUENCE [LARGE SCALE GENOMIC DNA]</scope>
    <source>
        <strain evidence="2 3">YK1-12-2013</strain>
    </source>
</reference>
<comment type="caution">
    <text evidence="2">The sequence shown here is derived from an EMBL/GenBank/DDBJ whole genome shotgun (WGS) entry which is preliminary data.</text>
</comment>
<keyword evidence="1" id="KW-0175">Coiled coil</keyword>
<proteinExistence type="predicted"/>
<organism evidence="2 3">
    <name type="scientific">Aeropyrum pernix</name>
    <dbReference type="NCBI Taxonomy" id="56636"/>
    <lineage>
        <taxon>Archaea</taxon>
        <taxon>Thermoproteota</taxon>
        <taxon>Thermoprotei</taxon>
        <taxon>Desulfurococcales</taxon>
        <taxon>Desulfurococcaceae</taxon>
        <taxon>Aeropyrum</taxon>
    </lineage>
</organism>
<dbReference type="EMBL" id="BDMD01000074">
    <property type="protein sequence ID" value="GBF09516.1"/>
    <property type="molecule type" value="Genomic_DNA"/>
</dbReference>
<dbReference type="SUPFAM" id="SSF46785">
    <property type="entry name" value="Winged helix' DNA-binding domain"/>
    <property type="match status" value="1"/>
</dbReference>
<sequence>MSFEERLERIERLLAEVLERLRRIEEMAEAGEREARIAAEMAMAFTLPIHEALSTARRVARAVSRLDKGLGDDGIAKAIVEALAVNGPLTLRGLEREVRRLRGTASRRVIRERLRALERLGIVKVESRGRRLVIKLATD</sequence>